<dbReference type="InterPro" id="IPR004013">
    <property type="entry name" value="PHP_dom"/>
</dbReference>
<evidence type="ECO:0000313" key="3">
    <source>
        <dbReference type="Proteomes" id="UP000275256"/>
    </source>
</evidence>
<dbReference type="PANTHER" id="PTHR42924">
    <property type="entry name" value="EXONUCLEASE"/>
    <property type="match status" value="1"/>
</dbReference>
<comment type="caution">
    <text evidence="2">The sequence shown here is derived from an EMBL/GenBank/DDBJ whole genome shotgun (WGS) entry which is preliminary data.</text>
</comment>
<dbReference type="GO" id="GO:0004534">
    <property type="term" value="F:5'-3' RNA exonuclease activity"/>
    <property type="evidence" value="ECO:0007669"/>
    <property type="project" value="TreeGrafter"/>
</dbReference>
<reference evidence="2 3" key="1">
    <citation type="submission" date="2018-10" db="EMBL/GenBank/DDBJ databases">
        <title>Tessaracoccus antarcticuss sp. nov., isolated from sediment.</title>
        <authorList>
            <person name="Zhou L.Y."/>
            <person name="Du Z.J."/>
        </authorList>
    </citation>
    <scope>NUCLEOTIDE SEQUENCE [LARGE SCALE GENOMIC DNA]</scope>
    <source>
        <strain evidence="2 3">JDX10</strain>
    </source>
</reference>
<dbReference type="OrthoDB" id="9804333at2"/>
<accession>A0A3M0GRZ0</accession>
<proteinExistence type="predicted"/>
<evidence type="ECO:0000259" key="1">
    <source>
        <dbReference type="SMART" id="SM00481"/>
    </source>
</evidence>
<organism evidence="2 3">
    <name type="scientific">Tessaracoccus antarcticus</name>
    <dbReference type="NCBI Taxonomy" id="2479848"/>
    <lineage>
        <taxon>Bacteria</taxon>
        <taxon>Bacillati</taxon>
        <taxon>Actinomycetota</taxon>
        <taxon>Actinomycetes</taxon>
        <taxon>Propionibacteriales</taxon>
        <taxon>Propionibacteriaceae</taxon>
        <taxon>Tessaracoccus</taxon>
    </lineage>
</organism>
<dbReference type="Proteomes" id="UP000275256">
    <property type="component" value="Unassembled WGS sequence"/>
</dbReference>
<dbReference type="CDD" id="cd07438">
    <property type="entry name" value="PHP_HisPPase_AMP"/>
    <property type="match status" value="1"/>
</dbReference>
<keyword evidence="3" id="KW-1185">Reference proteome</keyword>
<dbReference type="Pfam" id="PF02811">
    <property type="entry name" value="PHP"/>
    <property type="match status" value="1"/>
</dbReference>
<dbReference type="PANTHER" id="PTHR42924:SF3">
    <property type="entry name" value="POLYMERASE_HISTIDINOL PHOSPHATASE N-TERMINAL DOMAIN-CONTAINING PROTEIN"/>
    <property type="match status" value="1"/>
</dbReference>
<dbReference type="SUPFAM" id="SSF89550">
    <property type="entry name" value="PHP domain-like"/>
    <property type="match status" value="1"/>
</dbReference>
<dbReference type="Gene3D" id="3.20.20.140">
    <property type="entry name" value="Metal-dependent hydrolases"/>
    <property type="match status" value="1"/>
</dbReference>
<dbReference type="SMART" id="SM00481">
    <property type="entry name" value="POLIIIAc"/>
    <property type="match status" value="1"/>
</dbReference>
<feature type="domain" description="Polymerase/histidinol phosphatase N-terminal" evidence="1">
    <location>
        <begin position="3"/>
        <end position="68"/>
    </location>
</feature>
<dbReference type="AlphaFoldDB" id="A0A3M0GRZ0"/>
<protein>
    <submittedName>
        <fullName evidence="2">PHP domain-containing protein</fullName>
    </submittedName>
</protein>
<evidence type="ECO:0000313" key="2">
    <source>
        <dbReference type="EMBL" id="RMB60056.1"/>
    </source>
</evidence>
<sequence>MRIDLHTHSRVSDGTDTPTRLVLKALEAGLDVIALTDHDTFDGVLEAAEVGKRVGVRVVTGLEMSTEVAGHSVHLLGYGCDIHDEALTTELSALRRARAQRLPAMCQKLTDLGLALTVEEVEAASRSARALGRPHVADALVAKGYVTDRTEAFNKWLGVGMPAWVPRYNTDLARAITLVHGSGGAAVIAHPWARGNADVLTAPLLESLVLGYGLDGIEVDHEDHDADTRRLLFEMGGRLGLVRTGSSDYHGTGKRGHDLGCNLTRKSAFMELVSRIRARGGVV</sequence>
<dbReference type="EMBL" id="REFW01000002">
    <property type="protein sequence ID" value="RMB60056.1"/>
    <property type="molecule type" value="Genomic_DNA"/>
</dbReference>
<dbReference type="InterPro" id="IPR016195">
    <property type="entry name" value="Pol/histidinol_Pase-like"/>
</dbReference>
<dbReference type="RefSeq" id="WP_121901536.1">
    <property type="nucleotide sequence ID" value="NZ_REFW01000002.1"/>
</dbReference>
<dbReference type="InterPro" id="IPR052018">
    <property type="entry name" value="PHP_domain"/>
</dbReference>
<dbReference type="InterPro" id="IPR003141">
    <property type="entry name" value="Pol/His_phosphatase_N"/>
</dbReference>
<name>A0A3M0GRZ0_9ACTN</name>
<dbReference type="Gene3D" id="1.10.150.650">
    <property type="match status" value="1"/>
</dbReference>
<gene>
    <name evidence="2" type="ORF">EAX62_10135</name>
</gene>
<dbReference type="GO" id="GO:0035312">
    <property type="term" value="F:5'-3' DNA exonuclease activity"/>
    <property type="evidence" value="ECO:0007669"/>
    <property type="project" value="TreeGrafter"/>
</dbReference>